<keyword evidence="2" id="KW-0378">Hydrolase</keyword>
<proteinExistence type="predicted"/>
<dbReference type="NCBIfam" id="TIGR00724">
    <property type="entry name" value="urea_amlyse_rel"/>
    <property type="match status" value="1"/>
</dbReference>
<dbReference type="InterPro" id="IPR003778">
    <property type="entry name" value="CT_A_B"/>
</dbReference>
<dbReference type="SMART" id="SM00797">
    <property type="entry name" value="AHS2"/>
    <property type="match status" value="1"/>
</dbReference>
<evidence type="ECO:0000256" key="1">
    <source>
        <dbReference type="ARBA" id="ARBA00022741"/>
    </source>
</evidence>
<dbReference type="PANTHER" id="PTHR43309">
    <property type="entry name" value="5-OXOPROLINASE SUBUNIT C"/>
    <property type="match status" value="1"/>
</dbReference>
<evidence type="ECO:0000313" key="5">
    <source>
        <dbReference type="EMBL" id="MDG0867590.1"/>
    </source>
</evidence>
<dbReference type="SUPFAM" id="SSF50891">
    <property type="entry name" value="Cyclophilin-like"/>
    <property type="match status" value="1"/>
</dbReference>
<reference evidence="6" key="2">
    <citation type="journal article" date="2023" name="Nat. Commun.">
        <title>Cultivation of marine bacteria of the SAR202 clade.</title>
        <authorList>
            <person name="Lim Y."/>
            <person name="Seo J.H."/>
            <person name="Giovannoni S.J."/>
            <person name="Kang I."/>
            <person name="Cho J.C."/>
        </authorList>
    </citation>
    <scope>NUCLEOTIDE SEQUENCE</scope>
    <source>
        <strain evidence="6">JH1073</strain>
    </source>
</reference>
<dbReference type="Pfam" id="PF02626">
    <property type="entry name" value="CT_A_B"/>
    <property type="match status" value="1"/>
</dbReference>
<dbReference type="EMBL" id="WMBE01000003">
    <property type="protein sequence ID" value="MDG0867590.1"/>
    <property type="molecule type" value="Genomic_DNA"/>
</dbReference>
<reference evidence="7" key="3">
    <citation type="submission" date="2023-06" db="EMBL/GenBank/DDBJ databases">
        <title>Pangenomics reveal diversification of enzyme families and niche specialization in globally abundant SAR202 bacteria.</title>
        <authorList>
            <person name="Saw J.H.W."/>
        </authorList>
    </citation>
    <scope>NUCLEOTIDE SEQUENCE [LARGE SCALE GENOMIC DNA]</scope>
    <source>
        <strain evidence="7">JH1073</strain>
    </source>
</reference>
<evidence type="ECO:0000313" key="6">
    <source>
        <dbReference type="EMBL" id="WFG40039.1"/>
    </source>
</evidence>
<dbReference type="GO" id="GO:0016787">
    <property type="term" value="F:hydrolase activity"/>
    <property type="evidence" value="ECO:0007669"/>
    <property type="project" value="UniProtKB-KW"/>
</dbReference>
<accession>A0AAJ6CVA6</accession>
<dbReference type="Proteomes" id="UP001321249">
    <property type="component" value="Unassembled WGS sequence"/>
</dbReference>
<dbReference type="EMBL" id="CP046147">
    <property type="protein sequence ID" value="WFG40039.1"/>
    <property type="molecule type" value="Genomic_DNA"/>
</dbReference>
<keyword evidence="3" id="KW-0067">ATP-binding</keyword>
<name>A0AAJ6CVA6_9CHLR</name>
<dbReference type="GO" id="GO:0005524">
    <property type="term" value="F:ATP binding"/>
    <property type="evidence" value="ECO:0007669"/>
    <property type="project" value="UniProtKB-KW"/>
</dbReference>
<evidence type="ECO:0000256" key="3">
    <source>
        <dbReference type="ARBA" id="ARBA00022840"/>
    </source>
</evidence>
<evidence type="ECO:0000313" key="8">
    <source>
        <dbReference type="Proteomes" id="UP001321249"/>
    </source>
</evidence>
<keyword evidence="1" id="KW-0547">Nucleotide-binding</keyword>
<reference evidence="7 8" key="1">
    <citation type="submission" date="2019-11" db="EMBL/GenBank/DDBJ databases">
        <authorList>
            <person name="Cho J.-C."/>
        </authorList>
    </citation>
    <scope>NUCLEOTIDE SEQUENCE [LARGE SCALE GENOMIC DNA]</scope>
    <source>
        <strain evidence="6 7">JH1073</strain>
        <strain evidence="5 8">JH702</strain>
    </source>
</reference>
<sequence>MSNSGENQIRIVQSGPMTLIQDEGRNGYQQLGVSVSGAVDIDSLAIGNRLVGNNKSSAGLEVLLGGLTLEFSSKTVFAITGADSSPHLDGVAVPMNVSCVAHPGARLELGMVSSGLRSYVAVAGGVAVAELLGSRSTHIASELGGIDGRPVDEGDVFELGTPNVEELSGLILEDQIVLSGELTVRVILGPQDNEFSVSGIDTLLGSSYVVTDQSNRQGLRLDGPEIESASGRYDIISDAVVNGSIQIPGDGKPIILLADRQTTGGYAKIATVASVDLSILGQASPGTIIRFVGISVEEAQSLLLSREQRIYETELIDVVDSLTVQVDGLDVRAGVAENGSVKLANIEGSIYPISVDEYSPAE</sequence>
<evidence type="ECO:0000259" key="4">
    <source>
        <dbReference type="SMART" id="SM00797"/>
    </source>
</evidence>
<evidence type="ECO:0000313" key="7">
    <source>
        <dbReference type="Proteomes" id="UP001219901"/>
    </source>
</evidence>
<dbReference type="PANTHER" id="PTHR43309:SF5">
    <property type="entry name" value="5-OXOPROLINASE SUBUNIT C"/>
    <property type="match status" value="1"/>
</dbReference>
<protein>
    <submittedName>
        <fullName evidence="6">5-oxoprolinase/urea amidolyase family protein</fullName>
    </submittedName>
</protein>
<dbReference type="Proteomes" id="UP001219901">
    <property type="component" value="Chromosome"/>
</dbReference>
<dbReference type="RefSeq" id="WP_342826096.1">
    <property type="nucleotide sequence ID" value="NZ_CP046146.1"/>
</dbReference>
<organism evidence="6 7">
    <name type="scientific">Candidatus Lucifugimonas marina</name>
    <dbReference type="NCBI Taxonomy" id="3038979"/>
    <lineage>
        <taxon>Bacteria</taxon>
        <taxon>Bacillati</taxon>
        <taxon>Chloroflexota</taxon>
        <taxon>Dehalococcoidia</taxon>
        <taxon>SAR202 cluster</taxon>
        <taxon>Candidatus Lucifugimonadales</taxon>
        <taxon>Candidatus Lucifugimonadaceae</taxon>
        <taxon>Candidatus Lucifugimonas</taxon>
    </lineage>
</organism>
<dbReference type="InterPro" id="IPR052708">
    <property type="entry name" value="PxpC"/>
</dbReference>
<dbReference type="Gene3D" id="2.40.100.10">
    <property type="entry name" value="Cyclophilin-like"/>
    <property type="match status" value="1"/>
</dbReference>
<evidence type="ECO:0000256" key="2">
    <source>
        <dbReference type="ARBA" id="ARBA00022801"/>
    </source>
</evidence>
<dbReference type="InterPro" id="IPR029000">
    <property type="entry name" value="Cyclophilin-like_dom_sf"/>
</dbReference>
<feature type="domain" description="Carboxyltransferase" evidence="4">
    <location>
        <begin position="30"/>
        <end position="309"/>
    </location>
</feature>
<gene>
    <name evidence="5" type="ORF">GKO46_10985</name>
    <name evidence="6" type="ORF">GKO48_10555</name>
</gene>
<keyword evidence="7" id="KW-1185">Reference proteome</keyword>
<dbReference type="AlphaFoldDB" id="A0AAJ6CVA6"/>